<dbReference type="PANTHER" id="PTHR37422:SF13">
    <property type="entry name" value="LIPOPOLYSACCHARIDE BIOSYNTHESIS PROTEIN PA4999-RELATED"/>
    <property type="match status" value="1"/>
</dbReference>
<evidence type="ECO:0000256" key="2">
    <source>
        <dbReference type="ARBA" id="ARBA00022692"/>
    </source>
</evidence>
<sequence>MGKQRQIAACALAALLVYSQYDPSDSTSVEQGDALWFALFALLVLGGWFAMNIARRWSAEKASPLASGEPNGWTSMLIEVIPWLMAAWMVIAAFGSSPPGNLRYSTNEAWFWISAAAIFFVSRRVLTTSSIRRAMLGIMLGCAIAQSVHGLHQQFVSLPQTRAEYEADPDAVLAEIGIDAPLGSSERNVFENRLRDGGPTGTFALANSLAAVLLVGVLIAVGILRFLWIPLKPSGRIAWLIVLSLTMATLLATRSRSALLAALLGAGMIVVLEIRVRGPYRKWFKGMAGLLVAGFVGLAGLAVFGNPEWLEQAPASLMTRLQYWRSTLRMAAEFPLFGAGPGNFQALYERFREPSASEQIADPHHFLFETLGSGGWMAVAMLMVLFIAITVVALRRLRHFPIGLETATPDPPAASERWVGCGAAASILLVWLIGLITLQIPDLDAQTFALPAALAAVVLATPSLRSLDDHHLDLLASVMVVAMMIHLSIASGWTIPGIAIFVWMTTAMVTSVGQQPCPSGQMETQPSRRSLKTNVVLFAMVVVAIGCLIAFSLLPVRRERAAFQLASEAARRGHHLQAIRFLAEATQADPWSSSAARWQADAYRWQLVQSQRRDLSLHRKWDQGVAQAKQRCGEDAAAYRELGMGQLHVYQRFGDRADLAAAEQTFRQASQWSPADEWMAAQMAEIARATGDQAFAQQMISRADFLSKLGSNSERMLERQLILVAEPIGAAVANQPNRVPASERFVNQLTNVGVAN</sequence>
<dbReference type="AlphaFoldDB" id="A0A5C6D7P2"/>
<dbReference type="GO" id="GO:0016020">
    <property type="term" value="C:membrane"/>
    <property type="evidence" value="ECO:0007669"/>
    <property type="project" value="UniProtKB-SubCell"/>
</dbReference>
<evidence type="ECO:0000256" key="4">
    <source>
        <dbReference type="ARBA" id="ARBA00023136"/>
    </source>
</evidence>
<comment type="caution">
    <text evidence="7">The sequence shown here is derived from an EMBL/GenBank/DDBJ whole genome shotgun (WGS) entry which is preliminary data.</text>
</comment>
<keyword evidence="2 5" id="KW-0812">Transmembrane</keyword>
<dbReference type="PANTHER" id="PTHR37422">
    <property type="entry name" value="TEICHURONIC ACID BIOSYNTHESIS PROTEIN TUAE"/>
    <property type="match status" value="1"/>
</dbReference>
<feature type="transmembrane region" description="Helical" evidence="5">
    <location>
        <begin position="283"/>
        <end position="304"/>
    </location>
</feature>
<evidence type="ECO:0000256" key="1">
    <source>
        <dbReference type="ARBA" id="ARBA00004141"/>
    </source>
</evidence>
<dbReference type="InterPro" id="IPR011990">
    <property type="entry name" value="TPR-like_helical_dom_sf"/>
</dbReference>
<feature type="transmembrane region" description="Helical" evidence="5">
    <location>
        <begin position="376"/>
        <end position="397"/>
    </location>
</feature>
<feature type="transmembrane region" description="Helical" evidence="5">
    <location>
        <begin position="109"/>
        <end position="126"/>
    </location>
</feature>
<dbReference type="InterPro" id="IPR007016">
    <property type="entry name" value="O-antigen_ligase-rel_domated"/>
</dbReference>
<feature type="transmembrane region" description="Helical" evidence="5">
    <location>
        <begin position="35"/>
        <end position="54"/>
    </location>
</feature>
<evidence type="ECO:0000256" key="3">
    <source>
        <dbReference type="ARBA" id="ARBA00022989"/>
    </source>
</evidence>
<dbReference type="Gene3D" id="1.25.40.10">
    <property type="entry name" value="Tetratricopeptide repeat domain"/>
    <property type="match status" value="1"/>
</dbReference>
<evidence type="ECO:0000313" key="8">
    <source>
        <dbReference type="Proteomes" id="UP000319143"/>
    </source>
</evidence>
<protein>
    <submittedName>
        <fullName evidence="7">O-Antigen ligase</fullName>
    </submittedName>
</protein>
<dbReference type="Pfam" id="PF04932">
    <property type="entry name" value="Wzy_C"/>
    <property type="match status" value="1"/>
</dbReference>
<keyword evidence="8" id="KW-1185">Reference proteome</keyword>
<feature type="transmembrane region" description="Helical" evidence="5">
    <location>
        <begin position="418"/>
        <end position="440"/>
    </location>
</feature>
<reference evidence="7 8" key="1">
    <citation type="submission" date="2019-02" db="EMBL/GenBank/DDBJ databases">
        <title>Deep-cultivation of Planctomycetes and their phenomic and genomic characterization uncovers novel biology.</title>
        <authorList>
            <person name="Wiegand S."/>
            <person name="Jogler M."/>
            <person name="Boedeker C."/>
            <person name="Pinto D."/>
            <person name="Vollmers J."/>
            <person name="Rivas-Marin E."/>
            <person name="Kohn T."/>
            <person name="Peeters S.H."/>
            <person name="Heuer A."/>
            <person name="Rast P."/>
            <person name="Oberbeckmann S."/>
            <person name="Bunk B."/>
            <person name="Jeske O."/>
            <person name="Meyerdierks A."/>
            <person name="Storesund J.E."/>
            <person name="Kallscheuer N."/>
            <person name="Luecker S."/>
            <person name="Lage O.M."/>
            <person name="Pohl T."/>
            <person name="Merkel B.J."/>
            <person name="Hornburger P."/>
            <person name="Mueller R.-W."/>
            <person name="Bruemmer F."/>
            <person name="Labrenz M."/>
            <person name="Spormann A.M."/>
            <person name="Op Den Camp H."/>
            <person name="Overmann J."/>
            <person name="Amann R."/>
            <person name="Jetten M.S.M."/>
            <person name="Mascher T."/>
            <person name="Medema M.H."/>
            <person name="Devos D.P."/>
            <person name="Kaster A.-K."/>
            <person name="Ovreas L."/>
            <person name="Rohde M."/>
            <person name="Galperin M.Y."/>
            <person name="Jogler C."/>
        </authorList>
    </citation>
    <scope>NUCLEOTIDE SEQUENCE [LARGE SCALE GENOMIC DNA]</scope>
    <source>
        <strain evidence="7 8">Poly41</strain>
    </source>
</reference>
<accession>A0A5C6D7P2</accession>
<proteinExistence type="predicted"/>
<dbReference type="InterPro" id="IPR051533">
    <property type="entry name" value="WaaL-like"/>
</dbReference>
<feature type="transmembrane region" description="Helical" evidence="5">
    <location>
        <begin position="133"/>
        <end position="152"/>
    </location>
</feature>
<comment type="subcellular location">
    <subcellularLocation>
        <location evidence="1">Membrane</location>
        <topology evidence="1">Multi-pass membrane protein</topology>
    </subcellularLocation>
</comment>
<keyword evidence="4 5" id="KW-0472">Membrane</keyword>
<evidence type="ECO:0000256" key="5">
    <source>
        <dbReference type="SAM" id="Phobius"/>
    </source>
</evidence>
<organism evidence="7 8">
    <name type="scientific">Novipirellula artificiosorum</name>
    <dbReference type="NCBI Taxonomy" id="2528016"/>
    <lineage>
        <taxon>Bacteria</taxon>
        <taxon>Pseudomonadati</taxon>
        <taxon>Planctomycetota</taxon>
        <taxon>Planctomycetia</taxon>
        <taxon>Pirellulales</taxon>
        <taxon>Pirellulaceae</taxon>
        <taxon>Novipirellula</taxon>
    </lineage>
</organism>
<feature type="domain" description="O-antigen ligase-related" evidence="6">
    <location>
        <begin position="242"/>
        <end position="382"/>
    </location>
</feature>
<feature type="transmembrane region" description="Helical" evidence="5">
    <location>
        <begin position="235"/>
        <end position="252"/>
    </location>
</feature>
<evidence type="ECO:0000259" key="6">
    <source>
        <dbReference type="Pfam" id="PF04932"/>
    </source>
</evidence>
<feature type="transmembrane region" description="Helical" evidence="5">
    <location>
        <begin position="203"/>
        <end position="228"/>
    </location>
</feature>
<dbReference type="Proteomes" id="UP000319143">
    <property type="component" value="Unassembled WGS sequence"/>
</dbReference>
<keyword evidence="7" id="KW-0436">Ligase</keyword>
<feature type="transmembrane region" description="Helical" evidence="5">
    <location>
        <begin position="75"/>
        <end position="97"/>
    </location>
</feature>
<dbReference type="RefSeq" id="WP_146530699.1">
    <property type="nucleotide sequence ID" value="NZ_SJPV01000015.1"/>
</dbReference>
<name>A0A5C6D7P2_9BACT</name>
<evidence type="ECO:0000313" key="7">
    <source>
        <dbReference type="EMBL" id="TWU31721.1"/>
    </source>
</evidence>
<feature type="transmembrane region" description="Helical" evidence="5">
    <location>
        <begin position="258"/>
        <end position="276"/>
    </location>
</feature>
<dbReference type="GO" id="GO:0016874">
    <property type="term" value="F:ligase activity"/>
    <property type="evidence" value="ECO:0007669"/>
    <property type="project" value="UniProtKB-KW"/>
</dbReference>
<dbReference type="EMBL" id="SJPV01000015">
    <property type="protein sequence ID" value="TWU31721.1"/>
    <property type="molecule type" value="Genomic_DNA"/>
</dbReference>
<feature type="transmembrane region" description="Helical" evidence="5">
    <location>
        <begin position="534"/>
        <end position="554"/>
    </location>
</feature>
<keyword evidence="3 5" id="KW-1133">Transmembrane helix</keyword>
<gene>
    <name evidence="7" type="ORF">Poly41_59550</name>
</gene>
<dbReference type="OrthoDB" id="274640at2"/>